<dbReference type="Gene3D" id="3.30.450.30">
    <property type="entry name" value="Dynein light chain 2a, cytoplasmic"/>
    <property type="match status" value="1"/>
</dbReference>
<dbReference type="AlphaFoldDB" id="A0AAD4R726"/>
<comment type="similarity">
    <text evidence="1">Belongs to the GAMAD family.</text>
</comment>
<evidence type="ECO:0000313" key="3">
    <source>
        <dbReference type="EMBL" id="KAI1728074.1"/>
    </source>
</evidence>
<dbReference type="PANTHER" id="PTHR13323">
    <property type="entry name" value="LATE ENDOSOMAL/LYSOSOMAL MP1 INTERACTING PROTEIN"/>
    <property type="match status" value="1"/>
</dbReference>
<sequence>MLRARAVEKFLSQVVNPLDRGITGAMLFNKDGMTLAKAGKPFANGNIYAALLTNIWETFEQQGVRDELSEMVISCESGVVIVMRVAEMLLAIVSDGTVPTGLLKQKLRGLSEHLKLPLASMG</sequence>
<evidence type="ECO:0000256" key="1">
    <source>
        <dbReference type="ARBA" id="ARBA00007191"/>
    </source>
</evidence>
<accession>A0AAD4R726</accession>
<dbReference type="Pfam" id="PF03259">
    <property type="entry name" value="Robl_LC7"/>
    <property type="match status" value="1"/>
</dbReference>
<feature type="domain" description="Roadblock/LAMTOR2" evidence="2">
    <location>
        <begin position="11"/>
        <end position="94"/>
    </location>
</feature>
<name>A0AAD4R726_9BILA</name>
<protein>
    <submittedName>
        <fullName evidence="3">Roadblock/LC7 domain-containing protein</fullName>
    </submittedName>
</protein>
<gene>
    <name evidence="3" type="ORF">DdX_00227</name>
</gene>
<dbReference type="GO" id="GO:0060090">
    <property type="term" value="F:molecular adaptor activity"/>
    <property type="evidence" value="ECO:0007669"/>
    <property type="project" value="InterPro"/>
</dbReference>
<organism evidence="3 4">
    <name type="scientific">Ditylenchus destructor</name>
    <dbReference type="NCBI Taxonomy" id="166010"/>
    <lineage>
        <taxon>Eukaryota</taxon>
        <taxon>Metazoa</taxon>
        <taxon>Ecdysozoa</taxon>
        <taxon>Nematoda</taxon>
        <taxon>Chromadorea</taxon>
        <taxon>Rhabditida</taxon>
        <taxon>Tylenchina</taxon>
        <taxon>Tylenchomorpha</taxon>
        <taxon>Sphaerularioidea</taxon>
        <taxon>Anguinidae</taxon>
        <taxon>Anguininae</taxon>
        <taxon>Ditylenchus</taxon>
    </lineage>
</organism>
<dbReference type="Proteomes" id="UP001201812">
    <property type="component" value="Unassembled WGS sequence"/>
</dbReference>
<comment type="caution">
    <text evidence="3">The sequence shown here is derived from an EMBL/GenBank/DDBJ whole genome shotgun (WGS) entry which is preliminary data.</text>
</comment>
<proteinExistence type="inferred from homology"/>
<dbReference type="EMBL" id="JAKKPZ010000001">
    <property type="protein sequence ID" value="KAI1728074.1"/>
    <property type="molecule type" value="Genomic_DNA"/>
</dbReference>
<dbReference type="SMART" id="SM00960">
    <property type="entry name" value="Robl_LC7"/>
    <property type="match status" value="1"/>
</dbReference>
<evidence type="ECO:0000259" key="2">
    <source>
        <dbReference type="SMART" id="SM00960"/>
    </source>
</evidence>
<dbReference type="GO" id="GO:0032008">
    <property type="term" value="P:positive regulation of TOR signaling"/>
    <property type="evidence" value="ECO:0007669"/>
    <property type="project" value="InterPro"/>
</dbReference>
<reference evidence="3" key="1">
    <citation type="submission" date="2022-01" db="EMBL/GenBank/DDBJ databases">
        <title>Genome Sequence Resource for Two Populations of Ditylenchus destructor, the Migratory Endoparasitic Phytonematode.</title>
        <authorList>
            <person name="Zhang H."/>
            <person name="Lin R."/>
            <person name="Xie B."/>
        </authorList>
    </citation>
    <scope>NUCLEOTIDE SEQUENCE</scope>
    <source>
        <strain evidence="3">BazhouSP</strain>
    </source>
</reference>
<dbReference type="InterPro" id="IPR037587">
    <property type="entry name" value="LAMTOR2-like"/>
</dbReference>
<dbReference type="GO" id="GO:0005085">
    <property type="term" value="F:guanyl-nucleotide exchange factor activity"/>
    <property type="evidence" value="ECO:0007669"/>
    <property type="project" value="InterPro"/>
</dbReference>
<evidence type="ECO:0000313" key="4">
    <source>
        <dbReference type="Proteomes" id="UP001201812"/>
    </source>
</evidence>
<dbReference type="InterPro" id="IPR004942">
    <property type="entry name" value="Roadblock/LAMTOR2_dom"/>
</dbReference>
<dbReference type="SUPFAM" id="SSF103196">
    <property type="entry name" value="Roadblock/LC7 domain"/>
    <property type="match status" value="1"/>
</dbReference>
<keyword evidence="4" id="KW-1185">Reference proteome</keyword>